<gene>
    <name evidence="2" type="ORF">HQN87_03825</name>
</gene>
<evidence type="ECO:0000313" key="2">
    <source>
        <dbReference type="EMBL" id="NQX44452.1"/>
    </source>
</evidence>
<dbReference type="EMBL" id="JABMKX010000002">
    <property type="protein sequence ID" value="NQX44452.1"/>
    <property type="molecule type" value="Genomic_DNA"/>
</dbReference>
<sequence length="142" mass="15912">MAKWVQRYIYPVVAEQGEDGGYGLYFPDFPGSAILALDIQTAVRNAKDMLVDFLLELEDNGNIPPNPSAPEQIQLEDPADKVIFIDVFMPPYRDEAANKSVTKNCTLPKWLREAADEAGLNFSQILQNGLKEALGLDKRQER</sequence>
<dbReference type="RefSeq" id="WP_173128079.1">
    <property type="nucleotide sequence ID" value="NZ_CP073365.1"/>
</dbReference>
<organism evidence="2 3">
    <name type="scientific">Paenibacillus tritici</name>
    <dbReference type="NCBI Taxonomy" id="1873425"/>
    <lineage>
        <taxon>Bacteria</taxon>
        <taxon>Bacillati</taxon>
        <taxon>Bacillota</taxon>
        <taxon>Bacilli</taxon>
        <taxon>Bacillales</taxon>
        <taxon>Paenibacillaceae</taxon>
        <taxon>Paenibacillus</taxon>
    </lineage>
</organism>
<dbReference type="InterPro" id="IPR035069">
    <property type="entry name" value="TTHA1013/TTHA0281-like"/>
</dbReference>
<dbReference type="Proteomes" id="UP000711047">
    <property type="component" value="Unassembled WGS sequence"/>
</dbReference>
<dbReference type="Pfam" id="PF15919">
    <property type="entry name" value="HicB_lk_antitox"/>
    <property type="match status" value="1"/>
</dbReference>
<evidence type="ECO:0000259" key="1">
    <source>
        <dbReference type="Pfam" id="PF15919"/>
    </source>
</evidence>
<name>A0ABX2DIP2_9BACL</name>
<dbReference type="Gene3D" id="3.30.160.250">
    <property type="match status" value="1"/>
</dbReference>
<keyword evidence="3" id="KW-1185">Reference proteome</keyword>
<dbReference type="SUPFAM" id="SSF143100">
    <property type="entry name" value="TTHA1013/TTHA0281-like"/>
    <property type="match status" value="1"/>
</dbReference>
<protein>
    <submittedName>
        <fullName evidence="2">Type II toxin-antitoxin system HicB family antitoxin</fullName>
    </submittedName>
</protein>
<dbReference type="InterPro" id="IPR031807">
    <property type="entry name" value="HicB-like"/>
</dbReference>
<accession>A0ABX2DIP2</accession>
<reference evidence="2 3" key="1">
    <citation type="submission" date="2020-05" db="EMBL/GenBank/DDBJ databases">
        <title>Paenibacillus glebae, sp. nov., Paenibacillus humi sp. nov., Paenibacillus pedi sp. nov., Paenibacillus terrestris sp. nov. and Paenibacillus terricola sp. nov., isolated from a forest top soil sample.</title>
        <authorList>
            <person name="Qi S."/>
            <person name="Carlier A."/>
            <person name="Cnockaert M."/>
            <person name="Vandamme P."/>
        </authorList>
    </citation>
    <scope>NUCLEOTIDE SEQUENCE [LARGE SCALE GENOMIC DNA]</scope>
    <source>
        <strain evidence="2 3">LMG 29502</strain>
    </source>
</reference>
<comment type="caution">
    <text evidence="2">The sequence shown here is derived from an EMBL/GenBank/DDBJ whole genome shotgun (WGS) entry which is preliminary data.</text>
</comment>
<feature type="domain" description="HicB-like antitoxin of toxin-antitoxin system" evidence="1">
    <location>
        <begin position="10"/>
        <end position="117"/>
    </location>
</feature>
<evidence type="ECO:0000313" key="3">
    <source>
        <dbReference type="Proteomes" id="UP000711047"/>
    </source>
</evidence>
<proteinExistence type="predicted"/>